<proteinExistence type="predicted"/>
<keyword evidence="1" id="KW-1133">Transmembrane helix</keyword>
<sequence length="336" mass="38971">MSEKKLKIDNIVMKYLCFFIIGIILFFMSYGFFSKFSFNKEERYISNTMKSIWKVNNSCKILIDNNIDVEKALSVLPQMKADLIDISIDLNSNPSAKEVISPENYENLSKGINENILIIEQLEAMLKNPNGSDIQLAANNLKSFRDATENYYDLIKLKKDYNYDLGVPMYSVIDSTIDYCISSNNLKKISDLKSADITKFIHTLRELVISLDSLKYNFYEDVLKCRSGNMTYELLISNIDDTSKKLASVQNVLSQMSIPDDSSSLYKDFTEVVSSYNDYLYEIKYAILTEKVRRDSKDVKEDFMDSLYVSSNETYDKIEKMYKNFTKEYNNLNSNY</sequence>
<evidence type="ECO:0008006" key="4">
    <source>
        <dbReference type="Google" id="ProtNLM"/>
    </source>
</evidence>
<name>A0A084JAM7_9CLOT</name>
<dbReference type="eggNOG" id="ENOG5033ZSH">
    <property type="taxonomic scope" value="Bacteria"/>
</dbReference>
<gene>
    <name evidence="2" type="ORF">IO99_11575</name>
</gene>
<organism evidence="2 3">
    <name type="scientific">Clostridium sulfidigenes</name>
    <dbReference type="NCBI Taxonomy" id="318464"/>
    <lineage>
        <taxon>Bacteria</taxon>
        <taxon>Bacillati</taxon>
        <taxon>Bacillota</taxon>
        <taxon>Clostridia</taxon>
        <taxon>Eubacteriales</taxon>
        <taxon>Clostridiaceae</taxon>
        <taxon>Clostridium</taxon>
    </lineage>
</organism>
<reference evidence="2 3" key="1">
    <citation type="submission" date="2014-07" db="EMBL/GenBank/DDBJ databases">
        <title>Draft genome of Clostridium sulfidigenes 113A isolated from sediments associated with methane hydrate from Krishna Godavari basin.</title>
        <authorList>
            <person name="Honkalas V.S."/>
            <person name="Dabir A.P."/>
            <person name="Arora P."/>
            <person name="Dhakephalkar P.K."/>
        </authorList>
    </citation>
    <scope>NUCLEOTIDE SEQUENCE [LARGE SCALE GENOMIC DNA]</scope>
    <source>
        <strain evidence="2 3">113A</strain>
    </source>
</reference>
<dbReference type="Proteomes" id="UP000028542">
    <property type="component" value="Unassembled WGS sequence"/>
</dbReference>
<evidence type="ECO:0000313" key="2">
    <source>
        <dbReference type="EMBL" id="KEZ86011.1"/>
    </source>
</evidence>
<feature type="transmembrane region" description="Helical" evidence="1">
    <location>
        <begin position="12"/>
        <end position="33"/>
    </location>
</feature>
<comment type="caution">
    <text evidence="2">The sequence shown here is derived from an EMBL/GenBank/DDBJ whole genome shotgun (WGS) entry which is preliminary data.</text>
</comment>
<dbReference type="RefSeq" id="WP_035133385.1">
    <property type="nucleotide sequence ID" value="NZ_JPMD01000027.1"/>
</dbReference>
<keyword evidence="1" id="KW-0812">Transmembrane</keyword>
<keyword evidence="3" id="KW-1185">Reference proteome</keyword>
<protein>
    <recommendedName>
        <fullName evidence="4">DUF3829 domain-containing protein</fullName>
    </recommendedName>
</protein>
<keyword evidence="1" id="KW-0472">Membrane</keyword>
<evidence type="ECO:0000256" key="1">
    <source>
        <dbReference type="SAM" id="Phobius"/>
    </source>
</evidence>
<dbReference type="EMBL" id="JPMD01000027">
    <property type="protein sequence ID" value="KEZ86011.1"/>
    <property type="molecule type" value="Genomic_DNA"/>
</dbReference>
<accession>A0A084JAM7</accession>
<evidence type="ECO:0000313" key="3">
    <source>
        <dbReference type="Proteomes" id="UP000028542"/>
    </source>
</evidence>
<dbReference type="STRING" id="318464.IO99_11575"/>
<dbReference type="AlphaFoldDB" id="A0A084JAM7"/>